<feature type="region of interest" description="Disordered" evidence="1">
    <location>
        <begin position="484"/>
        <end position="509"/>
    </location>
</feature>
<reference evidence="2 3" key="1">
    <citation type="journal article" date="2013" name="Proc. Natl. Acad. Sci. U.S.A.">
        <title>Twelve previously unknown phage genera are ubiquitous in global oceans.</title>
        <authorList>
            <person name="Holmfeldt K."/>
            <person name="Solonenko N."/>
            <person name="Shah M."/>
            <person name="Corrier K."/>
            <person name="Riemann L."/>
            <person name="Verberkmoes N.C."/>
            <person name="Sullivan M.B."/>
        </authorList>
    </citation>
    <scope>NUCLEOTIDE SEQUENCE [LARGE SCALE GENOMIC DNA]</scope>
    <source>
        <strain evidence="2">Phi13:2</strain>
    </source>
</reference>
<reference evidence="3" key="2">
    <citation type="submission" date="2013-03" db="EMBL/GenBank/DDBJ databases">
        <title>The Cellulophaga phages: a novel, diverse, and globally ubiquitous model system.</title>
        <authorList>
            <person name="Holmfeldt K."/>
            <person name="Solonenko N."/>
            <person name="Shah M."/>
            <person name="Corrier K."/>
            <person name="Riemann L."/>
            <person name="VerBerkmoes N.C."/>
            <person name="Sullivan M.B."/>
        </authorList>
    </citation>
    <scope>NUCLEOTIDE SEQUENCE [LARGE SCALE GENOMIC DNA]</scope>
</reference>
<gene>
    <name evidence="2" type="ORF">Phi13:2_gp125</name>
</gene>
<sequence>MAAQGNNAAHIQSRGLGDGVSEDIKYWNQDAARRREEGRLKDNEAYNRAQKKREEDKAFYEKNIKPLNNWETGVKSLTELQARTLQQAADERFNVMEKLKTESPGSENYIKLSTKLSGLNSVVGKIKPFSDKIAELVQEVEANVKSGTIKDNDKVAKFRSTVQDSYDSYQTGFDDNGDLVIAYRDVNGDGENDIIGTESFNNIMNGVTSWKFDPNFDIDALAKGAAGELGKNEDVSESGYVKNTTIGPLEGTLSEKAKSIMVSPDGGLTSEGKSFAQDLGLDPDKEETITAVLDGFKQKMETYVSRTRKKEVDYIAINSAGRLNLDRQKEGNKQPKITEPVTPTNETWNLSENKIDPNKVNSLGVSGVSLDAIRDGSEVLSNAEVQNATYNKDGNMVLDVVVPKYKSMTSQDYSALEARASSGDADATRELRSAKRDGKGGARVVIPGQNERKAVVVPKEDEAKVASEMGETIESLKGKIYKEEVPKNTSTTESKEDRLARMKAKLNNK</sequence>
<keyword evidence="3" id="KW-1185">Reference proteome</keyword>
<name>S0A4M2_9CAUD</name>
<dbReference type="EMBL" id="KC821633">
    <property type="protein sequence ID" value="AGO49735.1"/>
    <property type="molecule type" value="Genomic_DNA"/>
</dbReference>
<organism evidence="2 3">
    <name type="scientific">Cellulophaga phage phi13:2</name>
    <dbReference type="NCBI Taxonomy" id="1328030"/>
    <lineage>
        <taxon>Viruses</taxon>
        <taxon>Duplodnaviria</taxon>
        <taxon>Heunggongvirae</taxon>
        <taxon>Uroviricota</taxon>
        <taxon>Caudoviricetes</taxon>
        <taxon>Pachyviridae</taxon>
        <taxon>Baltivirus</taxon>
        <taxon>Baltivirus phi13duo</taxon>
    </lineage>
</organism>
<protein>
    <submittedName>
        <fullName evidence="2">Structural protein</fullName>
    </submittedName>
</protein>
<evidence type="ECO:0000313" key="3">
    <source>
        <dbReference type="Proteomes" id="UP000014736"/>
    </source>
</evidence>
<feature type="region of interest" description="Disordered" evidence="1">
    <location>
        <begin position="32"/>
        <end position="55"/>
    </location>
</feature>
<evidence type="ECO:0000256" key="1">
    <source>
        <dbReference type="SAM" id="MobiDB-lite"/>
    </source>
</evidence>
<feature type="region of interest" description="Disordered" evidence="1">
    <location>
        <begin position="330"/>
        <end position="353"/>
    </location>
</feature>
<dbReference type="KEGG" id="vg:16881377"/>
<feature type="compositionally biased region" description="Polar residues" evidence="1">
    <location>
        <begin position="341"/>
        <end position="352"/>
    </location>
</feature>
<proteinExistence type="predicted"/>
<dbReference type="RefSeq" id="YP_008242150.1">
    <property type="nucleotide sequence ID" value="NC_021803.1"/>
</dbReference>
<feature type="compositionally biased region" description="Basic and acidic residues" evidence="1">
    <location>
        <begin position="32"/>
        <end position="45"/>
    </location>
</feature>
<dbReference type="Proteomes" id="UP000014736">
    <property type="component" value="Segment"/>
</dbReference>
<dbReference type="GeneID" id="16881377"/>
<dbReference type="OrthoDB" id="3238at10239"/>
<accession>S0A4M2</accession>
<evidence type="ECO:0000313" key="2">
    <source>
        <dbReference type="EMBL" id="AGO49735.1"/>
    </source>
</evidence>